<accession>A0A1I5D0N7</accession>
<proteinExistence type="predicted"/>
<protein>
    <submittedName>
        <fullName evidence="1">Uncharacterized protein</fullName>
    </submittedName>
</protein>
<evidence type="ECO:0000313" key="2">
    <source>
        <dbReference type="Proteomes" id="UP000199153"/>
    </source>
</evidence>
<dbReference type="AlphaFoldDB" id="A0A1I5D0N7"/>
<name>A0A1I5D0N7_9FLAO</name>
<dbReference type="EMBL" id="FOVL01000027">
    <property type="protein sequence ID" value="SFN92774.1"/>
    <property type="molecule type" value="Genomic_DNA"/>
</dbReference>
<keyword evidence="2" id="KW-1185">Reference proteome</keyword>
<evidence type="ECO:0000313" key="1">
    <source>
        <dbReference type="EMBL" id="SFN92774.1"/>
    </source>
</evidence>
<gene>
    <name evidence="1" type="ORF">SAMN05660413_03110</name>
</gene>
<organism evidence="1 2">
    <name type="scientific">Salegentibacter flavus</name>
    <dbReference type="NCBI Taxonomy" id="287099"/>
    <lineage>
        <taxon>Bacteria</taxon>
        <taxon>Pseudomonadati</taxon>
        <taxon>Bacteroidota</taxon>
        <taxon>Flavobacteriia</taxon>
        <taxon>Flavobacteriales</taxon>
        <taxon>Flavobacteriaceae</taxon>
        <taxon>Salegentibacter</taxon>
    </lineage>
</organism>
<dbReference type="STRING" id="287099.SAMN05660413_03110"/>
<reference evidence="1 2" key="1">
    <citation type="submission" date="2016-10" db="EMBL/GenBank/DDBJ databases">
        <authorList>
            <person name="de Groot N.N."/>
        </authorList>
    </citation>
    <scope>NUCLEOTIDE SEQUENCE [LARGE SCALE GENOMIC DNA]</scope>
    <source>
        <strain evidence="1 2">DSM 17794</strain>
    </source>
</reference>
<sequence length="66" mass="7612">MGSYSDAFLLELKSVCLISERLNLSLMPILYGFKIPSLLHNKAEIPQRIKNKNSRQVSSPEREFLF</sequence>
<dbReference type="Proteomes" id="UP000199153">
    <property type="component" value="Unassembled WGS sequence"/>
</dbReference>